<feature type="region of interest" description="Disordered" evidence="1">
    <location>
        <begin position="1"/>
        <end position="36"/>
    </location>
</feature>
<feature type="compositionally biased region" description="Low complexity" evidence="1">
    <location>
        <begin position="20"/>
        <end position="30"/>
    </location>
</feature>
<evidence type="ECO:0000313" key="3">
    <source>
        <dbReference type="Proteomes" id="UP000035763"/>
    </source>
</evidence>
<dbReference type="AlphaFoldDB" id="W6JZ04"/>
<evidence type="ECO:0008006" key="4">
    <source>
        <dbReference type="Google" id="ProtNLM"/>
    </source>
</evidence>
<organism evidence="2 3">
    <name type="scientific">Nostocoides australiense Ben110</name>
    <dbReference type="NCBI Taxonomy" id="1193182"/>
    <lineage>
        <taxon>Bacteria</taxon>
        <taxon>Bacillati</taxon>
        <taxon>Actinomycetota</taxon>
        <taxon>Actinomycetes</taxon>
        <taxon>Micrococcales</taxon>
        <taxon>Intrasporangiaceae</taxon>
        <taxon>Nostocoides</taxon>
    </lineage>
</organism>
<reference evidence="2" key="1">
    <citation type="submission" date="2012-05" db="EMBL/GenBank/DDBJ databases">
        <authorList>
            <person name="McIlroy S."/>
        </authorList>
    </citation>
    <scope>NUCLEOTIDE SEQUENCE</scope>
    <source>
        <strain evidence="2">Ben110</strain>
    </source>
</reference>
<dbReference type="EMBL" id="CAJA01000288">
    <property type="protein sequence ID" value="CCH73961.1"/>
    <property type="molecule type" value="Genomic_DNA"/>
</dbReference>
<protein>
    <recommendedName>
        <fullName evidence="4">Mini-circle protein</fullName>
    </recommendedName>
</protein>
<dbReference type="InterPro" id="IPR007061">
    <property type="entry name" value="MST-like"/>
</dbReference>
<gene>
    <name evidence="2" type="ORF">BN11_3580008</name>
</gene>
<dbReference type="Proteomes" id="UP000035763">
    <property type="component" value="Unassembled WGS sequence"/>
</dbReference>
<keyword evidence="3" id="KW-1185">Reference proteome</keyword>
<proteinExistence type="predicted"/>
<evidence type="ECO:0000313" key="2">
    <source>
        <dbReference type="EMBL" id="CCH73961.1"/>
    </source>
</evidence>
<dbReference type="STRING" id="1193182.BN11_3580008"/>
<dbReference type="Gene3D" id="1.20.120.450">
    <property type="entry name" value="dinb family like domain"/>
    <property type="match status" value="1"/>
</dbReference>
<reference evidence="2" key="2">
    <citation type="journal article" date="2013" name="ISME J.">
        <title>A metabolic model for members of the genus Tetrasphaera involved in enhanced biological phosphorus removal.</title>
        <authorList>
            <person name="Kristiansen R."/>
            <person name="Nguyen H.T.T."/>
            <person name="Saunders A.M."/>
            <person name="Nielsen J.L."/>
            <person name="Wimmer R."/>
            <person name="Le V.Q."/>
            <person name="McIlroy S.J."/>
            <person name="Petrovski S."/>
            <person name="Seviour R.J."/>
            <person name="Calteau A."/>
            <person name="Nielsen K.L."/>
            <person name="Nielsen P.H."/>
        </authorList>
    </citation>
    <scope>NUCLEOTIDE SEQUENCE [LARGE SCALE GENOMIC DNA]</scope>
    <source>
        <strain evidence="2">Ben110</strain>
    </source>
</reference>
<accession>W6JZ04</accession>
<dbReference type="RefSeq" id="WP_201329291.1">
    <property type="nucleotide sequence ID" value="NZ_HG764815.1"/>
</dbReference>
<comment type="caution">
    <text evidence="2">The sequence shown here is derived from an EMBL/GenBank/DDBJ whole genome shotgun (WGS) entry which is preliminary data.</text>
</comment>
<sequence length="152" mass="16281">MHHPGAPWAGGRGEAPSEFAKASTSAAAAAPGDPVIPEEFGEEQTIEECVAEATNLADTLDYFDRCVATTDANIRSVTDLAAAVPVPDAPWFPPDLASWEARWVLAHITAEVARHTGHADIIRESIDGKGSYELNERADGFLDDDEEYAPYG</sequence>
<dbReference type="SUPFAM" id="SSF109854">
    <property type="entry name" value="DinB/YfiT-like putative metalloenzymes"/>
    <property type="match status" value="1"/>
</dbReference>
<dbReference type="InterPro" id="IPR034660">
    <property type="entry name" value="DinB/YfiT-like"/>
</dbReference>
<dbReference type="Pfam" id="PF04978">
    <property type="entry name" value="MST"/>
    <property type="match status" value="1"/>
</dbReference>
<evidence type="ECO:0000256" key="1">
    <source>
        <dbReference type="SAM" id="MobiDB-lite"/>
    </source>
</evidence>
<name>W6JZ04_9MICO</name>